<dbReference type="InterPro" id="IPR008258">
    <property type="entry name" value="Transglycosylase_SLT_dom_1"/>
</dbReference>
<evidence type="ECO:0000313" key="7">
    <source>
        <dbReference type="Proteomes" id="UP000823637"/>
    </source>
</evidence>
<proteinExistence type="inferred from homology"/>
<dbReference type="CDD" id="cd13403">
    <property type="entry name" value="MLTF-like"/>
    <property type="match status" value="1"/>
</dbReference>
<sequence length="471" mass="53827">MKQGFSIKIIMMTCMFLLCTSCNNQHGNEKDFHDSDVNADSISHMDKIIRADTLRVISMYGPLSFFNYKDNDMGFEYELARRLCLDMGVNIKMIIADNEDEMIDLLTTGKGDLIAYRIPYTSENKHKLLYTKQEYTDTQVIVQCKLDSIAKDVLDLYGREVWVKPHSIYSDRLQTLDNEIGGGIKIRYAGDSLSLDDLIAMTATRKIPMTVAPNDIAEVNCTYFKNLDCSLNITFPQRSAWVVAKGDSSLCKYIDEWSSDLDEQIYYSAIYRKYFKRSKYFESQGYVPIPGSSEISPYDDLFRIYAKIPDWDWRLLAAVAFKESNFNPDAVSWAGACGLMQLMPNTAKSLGLSEADFHEPELSIRAGATYIKNLEKLFPTIEPMEEKAKFVLAAYNSGPGHVFDARALAKKHGKNPDKWDDNVETFIKLKSEPDYYTDEVCRFGYCRGSETAAYVSTIMKKYSEYKLWARP</sequence>
<comment type="subcellular location">
    <subcellularLocation>
        <location evidence="1">Cell outer membrane</location>
        <topology evidence="1">Peripheral membrane protein</topology>
    </subcellularLocation>
</comment>
<dbReference type="InterPro" id="IPR001638">
    <property type="entry name" value="Solute-binding_3/MltF_N"/>
</dbReference>
<dbReference type="Proteomes" id="UP000823637">
    <property type="component" value="Unassembled WGS sequence"/>
</dbReference>
<dbReference type="PANTHER" id="PTHR35936">
    <property type="entry name" value="MEMBRANE-BOUND LYTIC MUREIN TRANSGLYCOSYLASE F"/>
    <property type="match status" value="1"/>
</dbReference>
<evidence type="ECO:0000313" key="6">
    <source>
        <dbReference type="EMBL" id="MBO8447374.1"/>
    </source>
</evidence>
<accession>A0A9D9HDZ1</accession>
<dbReference type="Gene3D" id="1.10.530.10">
    <property type="match status" value="1"/>
</dbReference>
<evidence type="ECO:0000259" key="5">
    <source>
        <dbReference type="SMART" id="SM00062"/>
    </source>
</evidence>
<comment type="similarity">
    <text evidence="2">Belongs to the transglycosylase Slt family.</text>
</comment>
<dbReference type="InterPro" id="IPR000189">
    <property type="entry name" value="Transglyc_AS"/>
</dbReference>
<dbReference type="Pfam" id="PF01464">
    <property type="entry name" value="SLT"/>
    <property type="match status" value="1"/>
</dbReference>
<dbReference type="AlphaFoldDB" id="A0A9D9HDZ1"/>
<reference evidence="6" key="2">
    <citation type="journal article" date="2021" name="PeerJ">
        <title>Extensive microbial diversity within the chicken gut microbiome revealed by metagenomics and culture.</title>
        <authorList>
            <person name="Gilroy R."/>
            <person name="Ravi A."/>
            <person name="Getino M."/>
            <person name="Pursley I."/>
            <person name="Horton D.L."/>
            <person name="Alikhan N.F."/>
            <person name="Baker D."/>
            <person name="Gharbi K."/>
            <person name="Hall N."/>
            <person name="Watson M."/>
            <person name="Adriaenssens E.M."/>
            <person name="Foster-Nyarko E."/>
            <person name="Jarju S."/>
            <person name="Secka A."/>
            <person name="Antonio M."/>
            <person name="Oren A."/>
            <person name="Chaudhuri R.R."/>
            <person name="La Ragione R."/>
            <person name="Hildebrand F."/>
            <person name="Pallen M.J."/>
        </authorList>
    </citation>
    <scope>NUCLEOTIDE SEQUENCE</scope>
    <source>
        <strain evidence="6">D3-1215</strain>
    </source>
</reference>
<dbReference type="InterPro" id="IPR023346">
    <property type="entry name" value="Lysozyme-like_dom_sf"/>
</dbReference>
<dbReference type="Pfam" id="PF00497">
    <property type="entry name" value="SBP_bac_3"/>
    <property type="match status" value="1"/>
</dbReference>
<dbReference type="SUPFAM" id="SSF53955">
    <property type="entry name" value="Lysozyme-like"/>
    <property type="match status" value="1"/>
</dbReference>
<dbReference type="PANTHER" id="PTHR35936:SF32">
    <property type="entry name" value="MEMBRANE-BOUND LYTIC MUREIN TRANSGLYCOSYLASE F"/>
    <property type="match status" value="1"/>
</dbReference>
<dbReference type="SMART" id="SM00062">
    <property type="entry name" value="PBPb"/>
    <property type="match status" value="1"/>
</dbReference>
<evidence type="ECO:0000256" key="4">
    <source>
        <dbReference type="ARBA" id="ARBA00023237"/>
    </source>
</evidence>
<evidence type="ECO:0000256" key="1">
    <source>
        <dbReference type="ARBA" id="ARBA00004339"/>
    </source>
</evidence>
<dbReference type="PROSITE" id="PS00922">
    <property type="entry name" value="TRANSGLYCOSYLASE"/>
    <property type="match status" value="1"/>
</dbReference>
<reference evidence="6" key="1">
    <citation type="submission" date="2020-10" db="EMBL/GenBank/DDBJ databases">
        <authorList>
            <person name="Gilroy R."/>
        </authorList>
    </citation>
    <scope>NUCLEOTIDE SEQUENCE</scope>
    <source>
        <strain evidence="6">D3-1215</strain>
    </source>
</reference>
<protein>
    <submittedName>
        <fullName evidence="6">Transglycosylase SLT domain-containing protein</fullName>
    </submittedName>
</protein>
<keyword evidence="4" id="KW-0998">Cell outer membrane</keyword>
<dbReference type="GO" id="GO:0008933">
    <property type="term" value="F:peptidoglycan lytic transglycosylase activity"/>
    <property type="evidence" value="ECO:0007669"/>
    <property type="project" value="InterPro"/>
</dbReference>
<gene>
    <name evidence="6" type="ORF">IAC32_06485</name>
</gene>
<dbReference type="GO" id="GO:0009279">
    <property type="term" value="C:cell outer membrane"/>
    <property type="evidence" value="ECO:0007669"/>
    <property type="project" value="UniProtKB-SubCell"/>
</dbReference>
<keyword evidence="3" id="KW-0732">Signal</keyword>
<comment type="caution">
    <text evidence="6">The sequence shown here is derived from an EMBL/GenBank/DDBJ whole genome shotgun (WGS) entry which is preliminary data.</text>
</comment>
<dbReference type="SUPFAM" id="SSF53850">
    <property type="entry name" value="Periplasmic binding protein-like II"/>
    <property type="match status" value="1"/>
</dbReference>
<name>A0A9D9HDZ1_9BACT</name>
<keyword evidence="4" id="KW-0472">Membrane</keyword>
<dbReference type="Gene3D" id="3.40.190.10">
    <property type="entry name" value="Periplasmic binding protein-like II"/>
    <property type="match status" value="2"/>
</dbReference>
<organism evidence="6 7">
    <name type="scientific">Candidatus Enterocola intestinipullorum</name>
    <dbReference type="NCBI Taxonomy" id="2840783"/>
    <lineage>
        <taxon>Bacteria</taxon>
        <taxon>Pseudomonadati</taxon>
        <taxon>Bacteroidota</taxon>
        <taxon>Bacteroidia</taxon>
        <taxon>Bacteroidales</taxon>
        <taxon>Candidatus Enterocola</taxon>
    </lineage>
</organism>
<feature type="domain" description="Solute-binding protein family 3/N-terminal" evidence="5">
    <location>
        <begin position="53"/>
        <end position="278"/>
    </location>
</feature>
<dbReference type="GO" id="GO:0000270">
    <property type="term" value="P:peptidoglycan metabolic process"/>
    <property type="evidence" value="ECO:0007669"/>
    <property type="project" value="InterPro"/>
</dbReference>
<dbReference type="CDD" id="cd01009">
    <property type="entry name" value="PBP2_YfhD_N"/>
    <property type="match status" value="1"/>
</dbReference>
<dbReference type="EMBL" id="JADIMR010000095">
    <property type="protein sequence ID" value="MBO8447374.1"/>
    <property type="molecule type" value="Genomic_DNA"/>
</dbReference>
<evidence type="ECO:0000256" key="2">
    <source>
        <dbReference type="ARBA" id="ARBA00007734"/>
    </source>
</evidence>
<evidence type="ECO:0000256" key="3">
    <source>
        <dbReference type="ARBA" id="ARBA00022729"/>
    </source>
</evidence>